<feature type="compositionally biased region" description="Polar residues" evidence="1">
    <location>
        <begin position="8"/>
        <end position="29"/>
    </location>
</feature>
<feature type="region of interest" description="Disordered" evidence="1">
    <location>
        <begin position="1"/>
        <end position="48"/>
    </location>
</feature>
<keyword evidence="3" id="KW-1185">Reference proteome</keyword>
<dbReference type="Proteomes" id="UP000625711">
    <property type="component" value="Unassembled WGS sequence"/>
</dbReference>
<gene>
    <name evidence="2" type="ORF">GWI33_013102</name>
</gene>
<feature type="region of interest" description="Disordered" evidence="1">
    <location>
        <begin position="63"/>
        <end position="101"/>
    </location>
</feature>
<comment type="caution">
    <text evidence="2">The sequence shown here is derived from an EMBL/GenBank/DDBJ whole genome shotgun (WGS) entry which is preliminary data.</text>
</comment>
<dbReference type="AlphaFoldDB" id="A0A834I4D5"/>
<accession>A0A834I4D5</accession>
<name>A0A834I4D5_RHYFE</name>
<reference evidence="2" key="1">
    <citation type="submission" date="2020-08" db="EMBL/GenBank/DDBJ databases">
        <title>Genome sequencing and assembly of the red palm weevil Rhynchophorus ferrugineus.</title>
        <authorList>
            <person name="Dias G.B."/>
            <person name="Bergman C.M."/>
            <person name="Manee M."/>
        </authorList>
    </citation>
    <scope>NUCLEOTIDE SEQUENCE</scope>
    <source>
        <strain evidence="2">AA-2017</strain>
        <tissue evidence="2">Whole larva</tissue>
    </source>
</reference>
<evidence type="ECO:0000313" key="3">
    <source>
        <dbReference type="Proteomes" id="UP000625711"/>
    </source>
</evidence>
<sequence length="101" mass="11153">MPEKDENVSLQFKSPVGNHSNNDQCNFSRHTPIPSLRRTKAHSGGVISQSDCRADIPYKFENHFEVPPRTPEGGSTSEKEGERRGVFAPNNSELCGGTKII</sequence>
<evidence type="ECO:0000313" key="2">
    <source>
        <dbReference type="EMBL" id="KAF7274220.1"/>
    </source>
</evidence>
<evidence type="ECO:0000256" key="1">
    <source>
        <dbReference type="SAM" id="MobiDB-lite"/>
    </source>
</evidence>
<dbReference type="EMBL" id="JAACXV010013002">
    <property type="protein sequence ID" value="KAF7274220.1"/>
    <property type="molecule type" value="Genomic_DNA"/>
</dbReference>
<organism evidence="2 3">
    <name type="scientific">Rhynchophorus ferrugineus</name>
    <name type="common">Red palm weevil</name>
    <name type="synonym">Curculio ferrugineus</name>
    <dbReference type="NCBI Taxonomy" id="354439"/>
    <lineage>
        <taxon>Eukaryota</taxon>
        <taxon>Metazoa</taxon>
        <taxon>Ecdysozoa</taxon>
        <taxon>Arthropoda</taxon>
        <taxon>Hexapoda</taxon>
        <taxon>Insecta</taxon>
        <taxon>Pterygota</taxon>
        <taxon>Neoptera</taxon>
        <taxon>Endopterygota</taxon>
        <taxon>Coleoptera</taxon>
        <taxon>Polyphaga</taxon>
        <taxon>Cucujiformia</taxon>
        <taxon>Curculionidae</taxon>
        <taxon>Dryophthorinae</taxon>
        <taxon>Rhynchophorus</taxon>
    </lineage>
</organism>
<protein>
    <submittedName>
        <fullName evidence="2">Uncharacterized protein</fullName>
    </submittedName>
</protein>
<proteinExistence type="predicted"/>